<protein>
    <recommendedName>
        <fullName evidence="2">Metal-dependent hydrolase</fullName>
    </recommendedName>
</protein>
<dbReference type="AlphaFoldDB" id="A0A3B1DSZ4"/>
<proteinExistence type="predicted"/>
<accession>A0A3B1DSZ4</accession>
<dbReference type="InterPro" id="IPR007325">
    <property type="entry name" value="KFase/CYL"/>
</dbReference>
<dbReference type="PANTHER" id="PTHR31118:SF12">
    <property type="entry name" value="CYCLASE-LIKE PROTEIN 2"/>
    <property type="match status" value="1"/>
</dbReference>
<dbReference type="GO" id="GO:0019441">
    <property type="term" value="P:L-tryptophan catabolic process to kynurenine"/>
    <property type="evidence" value="ECO:0007669"/>
    <property type="project" value="InterPro"/>
</dbReference>
<evidence type="ECO:0000313" key="1">
    <source>
        <dbReference type="EMBL" id="VAX34945.1"/>
    </source>
</evidence>
<dbReference type="GO" id="GO:0004061">
    <property type="term" value="F:arylformamidase activity"/>
    <property type="evidence" value="ECO:0007669"/>
    <property type="project" value="InterPro"/>
</dbReference>
<dbReference type="Gene3D" id="3.50.30.50">
    <property type="entry name" value="Putative cyclase"/>
    <property type="match status" value="1"/>
</dbReference>
<name>A0A3B1DSZ4_9ZZZZ</name>
<dbReference type="PANTHER" id="PTHR31118">
    <property type="entry name" value="CYCLASE-LIKE PROTEIN 2"/>
    <property type="match status" value="1"/>
</dbReference>
<reference evidence="1" key="1">
    <citation type="submission" date="2018-06" db="EMBL/GenBank/DDBJ databases">
        <authorList>
            <person name="Zhirakovskaya E."/>
        </authorList>
    </citation>
    <scope>NUCLEOTIDE SEQUENCE</scope>
</reference>
<sequence>MQIIDLSLPIDDTLVETHDAKIDRISHADGVEHFNWVVMNKKPGGKEAFERGERIATKEEIPDGEMLSLEIVHASVHMGSHVDAPFHYGSMCEGKPAKQIMDVPLEWCYGPGVVLNFTHMEYPQNITKEDVVVALEKIDYKLKPMDIVLFNTGGDKFLGTPEYVSKYIGVMPDAVEYILDQGIKMMGIDTMGLDRPCFEMFKEFLETKDKSKIWPSHFLGRRREYCHMERLGNLSAIPKPYGFTISCLPVKVREAGAGWARVVAIVENNG</sequence>
<gene>
    <name evidence="1" type="ORF">MNBD_UNCLBAC01-686</name>
</gene>
<dbReference type="Pfam" id="PF04199">
    <property type="entry name" value="Cyclase"/>
    <property type="match status" value="1"/>
</dbReference>
<organism evidence="1">
    <name type="scientific">hydrothermal vent metagenome</name>
    <dbReference type="NCBI Taxonomy" id="652676"/>
    <lineage>
        <taxon>unclassified sequences</taxon>
        <taxon>metagenomes</taxon>
        <taxon>ecological metagenomes</taxon>
    </lineage>
</organism>
<dbReference type="SUPFAM" id="SSF102198">
    <property type="entry name" value="Putative cyclase"/>
    <property type="match status" value="1"/>
</dbReference>
<evidence type="ECO:0008006" key="2">
    <source>
        <dbReference type="Google" id="ProtNLM"/>
    </source>
</evidence>
<dbReference type="EMBL" id="UOGJ01000020">
    <property type="protein sequence ID" value="VAX34945.1"/>
    <property type="molecule type" value="Genomic_DNA"/>
</dbReference>
<dbReference type="InterPro" id="IPR037175">
    <property type="entry name" value="KFase_sf"/>
</dbReference>